<dbReference type="AlphaFoldDB" id="D2VZV4"/>
<evidence type="ECO:0000256" key="2">
    <source>
        <dbReference type="SAM" id="MobiDB-lite"/>
    </source>
</evidence>
<dbReference type="PROSITE" id="PS50012">
    <property type="entry name" value="RCC1_3"/>
    <property type="match status" value="2"/>
</dbReference>
<dbReference type="VEuPathDB" id="AmoebaDB:NAEGRDRAFT_74630"/>
<keyword evidence="4" id="KW-1185">Reference proteome</keyword>
<dbReference type="OMA" id="YPRENVA"/>
<feature type="repeat" description="RCC1" evidence="1">
    <location>
        <begin position="139"/>
        <end position="191"/>
    </location>
</feature>
<sequence length="489" mass="54158">MQLLLHQIIINEFKSNGVVAANDNLSSSLSISSPIVMERNSPLSASSSPSSPTATTSTTQSSVFDVLPSDCQWNMNSQYKHDRTMMFVTGKNDYLQLVAGEKVIYDFTCHLDQQLKFSLDDVIHIANGDNHSIFLTSDGKAFGIGSNTQGQLGEFNVEFGVLFEIKIKQSKRGRITKVACGSFHSIILNSDGSIWVTGDNSFHQLGIEVDHLKCFTKVEFQQDSPISHISTSYSHTLCYSERDNILYSMGTTFGDDTEYFTPHRLTFFDDKDFKLTSVNAGYRYSAFLTSNHTVYIMGKIEKYNVFEPTQLNLFEPLVQVFSGGKHLFLKTISNQFYGLGMNDDKQLPFSKVITGTIEPQLLQLPTHEQVSDMAAGSYHTALTTSSGNIYVCGWSELGQTGLGKNTITADCTPLSLDPSVVLDISRGTTSVKLFLSSSADNSFILLKRAHNIGRFYCRLFHSVLSCNSLCDVKIISHPADHTATTEAKK</sequence>
<dbReference type="eggNOG" id="KOG1426">
    <property type="taxonomic scope" value="Eukaryota"/>
</dbReference>
<dbReference type="Proteomes" id="UP000006671">
    <property type="component" value="Unassembled WGS sequence"/>
</dbReference>
<dbReference type="Gene3D" id="2.130.10.30">
    <property type="entry name" value="Regulator of chromosome condensation 1/beta-lactamase-inhibitor protein II"/>
    <property type="match status" value="2"/>
</dbReference>
<gene>
    <name evidence="3" type="ORF">NAEGRDRAFT_74630</name>
</gene>
<dbReference type="KEGG" id="ngr:NAEGRDRAFT_74630"/>
<dbReference type="PRINTS" id="PR00633">
    <property type="entry name" value="RCCNDNSATION"/>
</dbReference>
<reference evidence="3 4" key="1">
    <citation type="journal article" date="2010" name="Cell">
        <title>The genome of Naegleria gruberi illuminates early eukaryotic versatility.</title>
        <authorList>
            <person name="Fritz-Laylin L.K."/>
            <person name="Prochnik S.E."/>
            <person name="Ginger M.L."/>
            <person name="Dacks J.B."/>
            <person name="Carpenter M.L."/>
            <person name="Field M.C."/>
            <person name="Kuo A."/>
            <person name="Paredez A."/>
            <person name="Chapman J."/>
            <person name="Pham J."/>
            <person name="Shu S."/>
            <person name="Neupane R."/>
            <person name="Cipriano M."/>
            <person name="Mancuso J."/>
            <person name="Tu H."/>
            <person name="Salamov A."/>
            <person name="Lindquist E."/>
            <person name="Shapiro H."/>
            <person name="Lucas S."/>
            <person name="Grigoriev I.V."/>
            <person name="Cande W.Z."/>
            <person name="Fulton C."/>
            <person name="Rokhsar D.S."/>
            <person name="Dawson S.C."/>
        </authorList>
    </citation>
    <scope>NUCLEOTIDE SEQUENCE [LARGE SCALE GENOMIC DNA]</scope>
    <source>
        <strain evidence="3 4">NEG-M</strain>
    </source>
</reference>
<dbReference type="InterPro" id="IPR009091">
    <property type="entry name" value="RCC1/BLIP-II"/>
</dbReference>
<dbReference type="InterPro" id="IPR051553">
    <property type="entry name" value="Ran_GTPase-activating"/>
</dbReference>
<dbReference type="PANTHER" id="PTHR45982">
    <property type="entry name" value="REGULATOR OF CHROMOSOME CONDENSATION"/>
    <property type="match status" value="1"/>
</dbReference>
<name>D2VZV4_NAEGR</name>
<dbReference type="STRING" id="5762.D2VZV4"/>
<dbReference type="SUPFAM" id="SSF50985">
    <property type="entry name" value="RCC1/BLIP-II"/>
    <property type="match status" value="1"/>
</dbReference>
<dbReference type="GO" id="GO:0005085">
    <property type="term" value="F:guanyl-nucleotide exchange factor activity"/>
    <property type="evidence" value="ECO:0007669"/>
    <property type="project" value="TreeGrafter"/>
</dbReference>
<dbReference type="Pfam" id="PF13540">
    <property type="entry name" value="RCC1_2"/>
    <property type="match status" value="3"/>
</dbReference>
<evidence type="ECO:0000313" key="4">
    <source>
        <dbReference type="Proteomes" id="UP000006671"/>
    </source>
</evidence>
<dbReference type="GO" id="GO:0005737">
    <property type="term" value="C:cytoplasm"/>
    <property type="evidence" value="ECO:0007669"/>
    <property type="project" value="TreeGrafter"/>
</dbReference>
<accession>D2VZV4</accession>
<evidence type="ECO:0000256" key="1">
    <source>
        <dbReference type="PROSITE-ProRule" id="PRU00235"/>
    </source>
</evidence>
<feature type="repeat" description="RCC1" evidence="1">
    <location>
        <begin position="334"/>
        <end position="386"/>
    </location>
</feature>
<protein>
    <submittedName>
        <fullName evidence="3">Predicted protein</fullName>
    </submittedName>
</protein>
<feature type="region of interest" description="Disordered" evidence="2">
    <location>
        <begin position="40"/>
        <end position="61"/>
    </location>
</feature>
<dbReference type="GeneID" id="8857545"/>
<evidence type="ECO:0000313" key="3">
    <source>
        <dbReference type="EMBL" id="EFC37636.1"/>
    </source>
</evidence>
<organism evidence="4">
    <name type="scientific">Naegleria gruberi</name>
    <name type="common">Amoeba</name>
    <dbReference type="NCBI Taxonomy" id="5762"/>
    <lineage>
        <taxon>Eukaryota</taxon>
        <taxon>Discoba</taxon>
        <taxon>Heterolobosea</taxon>
        <taxon>Tetramitia</taxon>
        <taxon>Eutetramitia</taxon>
        <taxon>Vahlkampfiidae</taxon>
        <taxon>Naegleria</taxon>
    </lineage>
</organism>
<feature type="compositionally biased region" description="Low complexity" evidence="2">
    <location>
        <begin position="41"/>
        <end position="61"/>
    </location>
</feature>
<dbReference type="EMBL" id="GG738916">
    <property type="protein sequence ID" value="EFC37636.1"/>
    <property type="molecule type" value="Genomic_DNA"/>
</dbReference>
<dbReference type="OrthoDB" id="10256179at2759"/>
<dbReference type="PANTHER" id="PTHR45982:SF1">
    <property type="entry name" value="REGULATOR OF CHROMOSOME CONDENSATION"/>
    <property type="match status" value="1"/>
</dbReference>
<proteinExistence type="predicted"/>
<dbReference type="InParanoid" id="D2VZV4"/>
<dbReference type="RefSeq" id="XP_002670380.1">
    <property type="nucleotide sequence ID" value="XM_002670334.1"/>
</dbReference>
<dbReference type="InterPro" id="IPR000408">
    <property type="entry name" value="Reg_chr_condens"/>
</dbReference>